<dbReference type="EMBL" id="LEQJ01000002">
    <property type="protein sequence ID" value="RBS34988.1"/>
    <property type="molecule type" value="Genomic_DNA"/>
</dbReference>
<protein>
    <recommendedName>
        <fullName evidence="4">O-antigen polysaccharide polymerase Wzy</fullName>
    </recommendedName>
</protein>
<feature type="transmembrane region" description="Helical" evidence="1">
    <location>
        <begin position="182"/>
        <end position="200"/>
    </location>
</feature>
<feature type="transmembrane region" description="Helical" evidence="1">
    <location>
        <begin position="99"/>
        <end position="117"/>
    </location>
</feature>
<dbReference type="RefSeq" id="WP_010727522.1">
    <property type="nucleotide sequence ID" value="NZ_JBPAYX010000001.1"/>
</dbReference>
<keyword evidence="1" id="KW-0472">Membrane</keyword>
<evidence type="ECO:0000313" key="2">
    <source>
        <dbReference type="EMBL" id="RBS34988.1"/>
    </source>
</evidence>
<feature type="transmembrane region" description="Helical" evidence="1">
    <location>
        <begin position="153"/>
        <end position="175"/>
    </location>
</feature>
<feature type="transmembrane region" description="Helical" evidence="1">
    <location>
        <begin position="9"/>
        <end position="25"/>
    </location>
</feature>
<feature type="transmembrane region" description="Helical" evidence="1">
    <location>
        <begin position="392"/>
        <end position="410"/>
    </location>
</feature>
<evidence type="ECO:0000256" key="1">
    <source>
        <dbReference type="SAM" id="Phobius"/>
    </source>
</evidence>
<keyword evidence="1" id="KW-1133">Transmembrane helix</keyword>
<evidence type="ECO:0008006" key="4">
    <source>
        <dbReference type="Google" id="ProtNLM"/>
    </source>
</evidence>
<feature type="transmembrane region" description="Helical" evidence="1">
    <location>
        <begin position="340"/>
        <end position="363"/>
    </location>
</feature>
<feature type="transmembrane region" description="Helical" evidence="1">
    <location>
        <begin position="56"/>
        <end position="79"/>
    </location>
</feature>
<feature type="transmembrane region" description="Helical" evidence="1">
    <location>
        <begin position="228"/>
        <end position="248"/>
    </location>
</feature>
<dbReference type="AlphaFoldDB" id="A0A3F3NSL5"/>
<accession>A0A3F3NSL5</accession>
<keyword evidence="1" id="KW-0812">Transmembrane</keyword>
<evidence type="ECO:0000313" key="3">
    <source>
        <dbReference type="Proteomes" id="UP000253144"/>
    </source>
</evidence>
<name>A0A3F3NSL5_ENTFC</name>
<proteinExistence type="predicted"/>
<comment type="caution">
    <text evidence="2">The sequence shown here is derived from an EMBL/GenBank/DDBJ whole genome shotgun (WGS) entry which is preliminary data.</text>
</comment>
<sequence length="421" mass="47986">MIAILQSKKLMMFIGLILLITYYLEVSSSEITSKFEAIVCIFISLILTVKCRRSVPLFVGMIFISYCIYSIAMGEYLVGGNLAAPMLEIKNVDIYGKNIRILLFFLFSILCFFPKKIEKVTLPEPKDNIVIFTILIVLLIFIALFGINRTTASGYTVSISPIYEYSSILFLFSYYTSGDKRWRKIIIGGLMCVFILQDYYYGGRITSLQIMILALCTLLKNSISNIQIVFLTFGGILLNTAIAAYRVVYNLHAINIAAILDTLKTNLFVFDTPVYAFYASGTHIAAIEYFKIPFFERIDSLIYFLKSIFLGSNSNSGNVTLFVKEHYFSNEGGGLFPTHFYFWGGWIGVFIASIIISVIFNKFFSSNNELLKMINVIIIVTIPRWFIYSPLILFRTMFLISVVYLVYYLFNKVIVLSIKNA</sequence>
<gene>
    <name evidence="2" type="ORF">EB12_00416</name>
</gene>
<reference evidence="2 3" key="1">
    <citation type="submission" date="2015-06" db="EMBL/GenBank/DDBJ databases">
        <title>The Genome Sequence of Enterococcus faecium 131EA1.</title>
        <authorList>
            <consortium name="The Broad Institute Genomics Platform"/>
            <consortium name="The Broad Institute Genome Sequencing Center for Infectious Disease"/>
            <person name="Earl A.M."/>
            <person name="Van Tyne D."/>
            <person name="Lebreton F."/>
            <person name="Saavedra J.T."/>
            <person name="Gilmore M.S."/>
            <person name="Manson Mcguire A."/>
            <person name="Clock S."/>
            <person name="Crupain M."/>
            <person name="Rangan U."/>
            <person name="Young S."/>
            <person name="Abouelleil A."/>
            <person name="Cao P."/>
            <person name="Chapman S.B."/>
            <person name="Griggs A."/>
            <person name="Priest M."/>
            <person name="Shea T."/>
            <person name="Wortman J."/>
            <person name="Nusbaum C."/>
            <person name="Birren B."/>
        </authorList>
    </citation>
    <scope>NUCLEOTIDE SEQUENCE [LARGE SCALE GENOMIC DNA]</scope>
    <source>
        <strain evidence="2 3">131EA1</strain>
    </source>
</reference>
<dbReference type="Proteomes" id="UP000253144">
    <property type="component" value="Unassembled WGS sequence"/>
</dbReference>
<feature type="transmembrane region" description="Helical" evidence="1">
    <location>
        <begin position="129"/>
        <end position="147"/>
    </location>
</feature>
<organism evidence="2 3">
    <name type="scientific">Enterococcus faecium</name>
    <name type="common">Streptococcus faecium</name>
    <dbReference type="NCBI Taxonomy" id="1352"/>
    <lineage>
        <taxon>Bacteria</taxon>
        <taxon>Bacillati</taxon>
        <taxon>Bacillota</taxon>
        <taxon>Bacilli</taxon>
        <taxon>Lactobacillales</taxon>
        <taxon>Enterococcaceae</taxon>
        <taxon>Enterococcus</taxon>
    </lineage>
</organism>